<organism evidence="1 2">
    <name type="scientific">Pseudomonas syringae pv. maculicola</name>
    <dbReference type="NCBI Taxonomy" id="59511"/>
    <lineage>
        <taxon>Bacteria</taxon>
        <taxon>Pseudomonadati</taxon>
        <taxon>Pseudomonadota</taxon>
        <taxon>Gammaproteobacteria</taxon>
        <taxon>Pseudomonadales</taxon>
        <taxon>Pseudomonadaceae</taxon>
        <taxon>Pseudomonas</taxon>
    </lineage>
</organism>
<evidence type="ECO:0000313" key="2">
    <source>
        <dbReference type="Proteomes" id="UP000282378"/>
    </source>
</evidence>
<dbReference type="AlphaFoldDB" id="A0A3M2U0T1"/>
<reference evidence="1 2" key="1">
    <citation type="submission" date="2018-08" db="EMBL/GenBank/DDBJ databases">
        <title>Recombination of ecologically and evolutionarily significant loci maintains genetic cohesion in the Pseudomonas syringae species complex.</title>
        <authorList>
            <person name="Dillon M."/>
            <person name="Thakur S."/>
            <person name="Almeida R.N.D."/>
            <person name="Weir B.S."/>
            <person name="Guttman D.S."/>
        </authorList>
    </citation>
    <scope>NUCLEOTIDE SEQUENCE [LARGE SCALE GENOMIC DNA]</scope>
    <source>
        <strain evidence="1 2">88_10</strain>
    </source>
</reference>
<sequence length="51" mass="5533">MASDESIAIAGHPQASFQGTPCAINCKTEHREKAQQQNHQFQHVVTLSPGC</sequence>
<comment type="caution">
    <text evidence="1">The sequence shown here is derived from an EMBL/GenBank/DDBJ whole genome shotgun (WGS) entry which is preliminary data.</text>
</comment>
<protein>
    <submittedName>
        <fullName evidence="1">Uncharacterized protein</fullName>
    </submittedName>
</protein>
<evidence type="ECO:0000313" key="1">
    <source>
        <dbReference type="EMBL" id="RML20412.1"/>
    </source>
</evidence>
<name>A0A3M2U0T1_PSEYM</name>
<dbReference type="EMBL" id="RBNL01004933">
    <property type="protein sequence ID" value="RML20412.1"/>
    <property type="molecule type" value="Genomic_DNA"/>
</dbReference>
<gene>
    <name evidence="1" type="ORF">APX70_200607</name>
</gene>
<proteinExistence type="predicted"/>
<accession>A0A3M2U0T1</accession>
<dbReference type="Proteomes" id="UP000282378">
    <property type="component" value="Unassembled WGS sequence"/>
</dbReference>